<reference evidence="8" key="2">
    <citation type="submission" date="2021-09" db="EMBL/GenBank/DDBJ databases">
        <authorList>
            <person name="Gilroy R."/>
        </authorList>
    </citation>
    <scope>NUCLEOTIDE SEQUENCE</scope>
    <source>
        <strain evidence="8">ChiGjej2B2-7701</strain>
    </source>
</reference>
<dbReference type="Proteomes" id="UP000746751">
    <property type="component" value="Unassembled WGS sequence"/>
</dbReference>
<evidence type="ECO:0000256" key="1">
    <source>
        <dbReference type="ARBA" id="ARBA00022485"/>
    </source>
</evidence>
<evidence type="ECO:0000256" key="4">
    <source>
        <dbReference type="ARBA" id="ARBA00023004"/>
    </source>
</evidence>
<dbReference type="GO" id="GO:0003824">
    <property type="term" value="F:catalytic activity"/>
    <property type="evidence" value="ECO:0007669"/>
    <property type="project" value="InterPro"/>
</dbReference>
<reference evidence="8" key="1">
    <citation type="journal article" date="2021" name="PeerJ">
        <title>Extensive microbial diversity within the chicken gut microbiome revealed by metagenomics and culture.</title>
        <authorList>
            <person name="Gilroy R."/>
            <person name="Ravi A."/>
            <person name="Getino M."/>
            <person name="Pursley I."/>
            <person name="Horton D.L."/>
            <person name="Alikhan N.F."/>
            <person name="Baker D."/>
            <person name="Gharbi K."/>
            <person name="Hall N."/>
            <person name="Watson M."/>
            <person name="Adriaenssens E.M."/>
            <person name="Foster-Nyarko E."/>
            <person name="Jarju S."/>
            <person name="Secka A."/>
            <person name="Antonio M."/>
            <person name="Oren A."/>
            <person name="Chaudhuri R.R."/>
            <person name="La Ragione R."/>
            <person name="Hildebrand F."/>
            <person name="Pallen M.J."/>
        </authorList>
    </citation>
    <scope>NUCLEOTIDE SEQUENCE</scope>
    <source>
        <strain evidence="8">ChiGjej2B2-7701</strain>
    </source>
</reference>
<evidence type="ECO:0000256" key="2">
    <source>
        <dbReference type="ARBA" id="ARBA00022691"/>
    </source>
</evidence>
<evidence type="ECO:0000259" key="7">
    <source>
        <dbReference type="PROSITE" id="PS51918"/>
    </source>
</evidence>
<dbReference type="SUPFAM" id="SSF102114">
    <property type="entry name" value="Radical SAM enzymes"/>
    <property type="match status" value="1"/>
</dbReference>
<keyword evidence="2 6" id="KW-0949">S-adenosyl-L-methionine</keyword>
<dbReference type="PANTHER" id="PTHR30352">
    <property type="entry name" value="PYRUVATE FORMATE-LYASE-ACTIVATING ENZYME"/>
    <property type="match status" value="1"/>
</dbReference>
<gene>
    <name evidence="8" type="primary">amrS</name>
    <name evidence="8" type="ORF">K8U80_09770</name>
</gene>
<keyword evidence="5 6" id="KW-0411">Iron-sulfur</keyword>
<dbReference type="PIRSF" id="PIRSF004869">
    <property type="entry name" value="PflX_prd"/>
    <property type="match status" value="1"/>
</dbReference>
<dbReference type="InterPro" id="IPR007197">
    <property type="entry name" value="rSAM"/>
</dbReference>
<sequence length="292" mass="31603">MEAAAAYATCGTCPHHCRLAPGRLGACRARRNVGSAVVPANYGRVTSLALDPIEKKPLARYRPGTLVVSAGSFGCNLRCPFCQNAEISQADDAGVPWREIAPDELVAITRDARDRDGRVIGIAYTYNEPLVGWEYVRDCARLAHEAGLVNVLVSNGCVEPSVLDGLAGLIDAANIDLKGFTDGFYDACGAPAHALSRVKGAIARLAADPACHLEVTTLVVPGMNDTEEEIDAMARWLASLDEGRGRNTVTYHVTRFFPRWRLTDRGPTPVDTVYRLADVARRHLEHVYTGNC</sequence>
<dbReference type="PROSITE" id="PS51918">
    <property type="entry name" value="RADICAL_SAM"/>
    <property type="match status" value="1"/>
</dbReference>
<protein>
    <submittedName>
        <fullName evidence="8">AmmeMemoRadiSam system radical SAM enzyme</fullName>
    </submittedName>
</protein>
<dbReference type="InterPro" id="IPR058240">
    <property type="entry name" value="rSAM_sf"/>
</dbReference>
<dbReference type="SFLD" id="SFLDG01101">
    <property type="entry name" value="Uncharacterised_Radical_SAM_Su"/>
    <property type="match status" value="1"/>
</dbReference>
<feature type="domain" description="Radical SAM core" evidence="7">
    <location>
        <begin position="60"/>
        <end position="291"/>
    </location>
</feature>
<organism evidence="8 9">
    <name type="scientific">Collinsella ihumii</name>
    <dbReference type="NCBI Taxonomy" id="1720204"/>
    <lineage>
        <taxon>Bacteria</taxon>
        <taxon>Bacillati</taxon>
        <taxon>Actinomycetota</taxon>
        <taxon>Coriobacteriia</taxon>
        <taxon>Coriobacteriales</taxon>
        <taxon>Coriobacteriaceae</taxon>
        <taxon>Collinsella</taxon>
    </lineage>
</organism>
<proteinExistence type="predicted"/>
<dbReference type="InterPro" id="IPR013785">
    <property type="entry name" value="Aldolase_TIM"/>
</dbReference>
<dbReference type="Pfam" id="PF04055">
    <property type="entry name" value="Radical_SAM"/>
    <property type="match status" value="1"/>
</dbReference>
<dbReference type="AlphaFoldDB" id="A0A921LR48"/>
<keyword evidence="3 6" id="KW-0479">Metal-binding</keyword>
<evidence type="ECO:0000256" key="5">
    <source>
        <dbReference type="ARBA" id="ARBA00023014"/>
    </source>
</evidence>
<feature type="binding site" evidence="6">
    <location>
        <position position="79"/>
    </location>
    <ligand>
        <name>[4Fe-4S] cluster</name>
        <dbReference type="ChEBI" id="CHEBI:49883"/>
        <note>4Fe-4S-S-AdoMet</note>
    </ligand>
</feature>
<feature type="binding site" evidence="6">
    <location>
        <position position="82"/>
    </location>
    <ligand>
        <name>[4Fe-4S] cluster</name>
        <dbReference type="ChEBI" id="CHEBI:49883"/>
        <note>4Fe-4S-S-AdoMet</note>
    </ligand>
</feature>
<name>A0A921LR48_9ACTN</name>
<dbReference type="Gene3D" id="3.20.20.70">
    <property type="entry name" value="Aldolase class I"/>
    <property type="match status" value="1"/>
</dbReference>
<evidence type="ECO:0000256" key="3">
    <source>
        <dbReference type="ARBA" id="ARBA00022723"/>
    </source>
</evidence>
<evidence type="ECO:0000313" key="8">
    <source>
        <dbReference type="EMBL" id="HJG31661.1"/>
    </source>
</evidence>
<accession>A0A921LR48</accession>
<evidence type="ECO:0000313" key="9">
    <source>
        <dbReference type="Proteomes" id="UP000746751"/>
    </source>
</evidence>
<dbReference type="GO" id="GO:0046872">
    <property type="term" value="F:metal ion binding"/>
    <property type="evidence" value="ECO:0007669"/>
    <property type="project" value="UniProtKB-KW"/>
</dbReference>
<dbReference type="PANTHER" id="PTHR30352:SF5">
    <property type="entry name" value="PYRUVATE FORMATE-LYASE 1-ACTIVATING ENZYME"/>
    <property type="match status" value="1"/>
</dbReference>
<evidence type="ECO:0000256" key="6">
    <source>
        <dbReference type="PIRSR" id="PIRSR004869-50"/>
    </source>
</evidence>
<dbReference type="EMBL" id="DYVF01000058">
    <property type="protein sequence ID" value="HJG31661.1"/>
    <property type="molecule type" value="Genomic_DNA"/>
</dbReference>
<dbReference type="InterPro" id="IPR027596">
    <property type="entry name" value="AmmeMemoSam_rS"/>
</dbReference>
<comment type="caution">
    <text evidence="8">The sequence shown here is derived from an EMBL/GenBank/DDBJ whole genome shotgun (WGS) entry which is preliminary data.</text>
</comment>
<dbReference type="SFLD" id="SFLDS00029">
    <property type="entry name" value="Radical_SAM"/>
    <property type="match status" value="1"/>
</dbReference>
<feature type="binding site" evidence="6">
    <location>
        <position position="75"/>
    </location>
    <ligand>
        <name>[4Fe-4S] cluster</name>
        <dbReference type="ChEBI" id="CHEBI:49883"/>
        <note>4Fe-4S-S-AdoMet</note>
    </ligand>
</feature>
<dbReference type="InterPro" id="IPR016431">
    <property type="entry name" value="Pyrv-formate_lyase-activ_prd"/>
</dbReference>
<dbReference type="InterPro" id="IPR034457">
    <property type="entry name" value="Organic_radical-activating"/>
</dbReference>
<dbReference type="GO" id="GO:0051539">
    <property type="term" value="F:4 iron, 4 sulfur cluster binding"/>
    <property type="evidence" value="ECO:0007669"/>
    <property type="project" value="UniProtKB-KW"/>
</dbReference>
<keyword evidence="4 6" id="KW-0408">Iron</keyword>
<dbReference type="NCBIfam" id="TIGR04337">
    <property type="entry name" value="AmmeMemoSam_rS"/>
    <property type="match status" value="1"/>
</dbReference>
<dbReference type="CDD" id="cd01335">
    <property type="entry name" value="Radical_SAM"/>
    <property type="match status" value="1"/>
</dbReference>
<comment type="cofactor">
    <cofactor evidence="6">
        <name>[4Fe-4S] cluster</name>
        <dbReference type="ChEBI" id="CHEBI:49883"/>
    </cofactor>
    <text evidence="6">Binds 1 [4Fe-4S] cluster. The cluster is coordinated with 3 cysteines and an exchangeable S-adenosyl-L-methionine.</text>
</comment>
<keyword evidence="1" id="KW-0004">4Fe-4S</keyword>